<dbReference type="Proteomes" id="UP000077315">
    <property type="component" value="Unassembled WGS sequence"/>
</dbReference>
<comment type="similarity">
    <text evidence="2">Belongs to the class-I pyridoxal-phosphate-dependent aminotransferase family.</text>
</comment>
<dbReference type="InterPro" id="IPR015424">
    <property type="entry name" value="PyrdxlP-dep_Trfase"/>
</dbReference>
<dbReference type="VEuPathDB" id="FungiDB:PHYBLDRAFT_125429"/>
<dbReference type="CDD" id="cd00609">
    <property type="entry name" value="AAT_like"/>
    <property type="match status" value="1"/>
</dbReference>
<feature type="domain" description="Aminotransferase class I/classII large" evidence="9">
    <location>
        <begin position="49"/>
        <end position="417"/>
    </location>
</feature>
<dbReference type="SUPFAM" id="SSF53383">
    <property type="entry name" value="PLP-dependent transferases"/>
    <property type="match status" value="1"/>
</dbReference>
<evidence type="ECO:0000256" key="2">
    <source>
        <dbReference type="ARBA" id="ARBA00007441"/>
    </source>
</evidence>
<dbReference type="PROSITE" id="PS00105">
    <property type="entry name" value="AA_TRANSFER_CLASS_1"/>
    <property type="match status" value="1"/>
</dbReference>
<evidence type="ECO:0000256" key="1">
    <source>
        <dbReference type="ARBA" id="ARBA00001933"/>
    </source>
</evidence>
<protein>
    <recommendedName>
        <fullName evidence="8">Aspartate aminotransferase</fullName>
        <ecNumber evidence="8">2.6.1.1</ecNumber>
    </recommendedName>
</protein>
<proteinExistence type="inferred from homology"/>
<evidence type="ECO:0000256" key="4">
    <source>
        <dbReference type="ARBA" id="ARBA00022576"/>
    </source>
</evidence>
<dbReference type="AlphaFoldDB" id="A0A162N977"/>
<dbReference type="EC" id="2.6.1.1" evidence="8"/>
<dbReference type="InterPro" id="IPR015421">
    <property type="entry name" value="PyrdxlP-dep_Trfase_major"/>
</dbReference>
<evidence type="ECO:0000256" key="7">
    <source>
        <dbReference type="ARBA" id="ARBA00049185"/>
    </source>
</evidence>
<dbReference type="PANTHER" id="PTHR11879:SF22">
    <property type="entry name" value="ASPARTATE AMINOTRANSFERASE, MITOCHONDRIAL"/>
    <property type="match status" value="1"/>
</dbReference>
<evidence type="ECO:0000256" key="3">
    <source>
        <dbReference type="ARBA" id="ARBA00011738"/>
    </source>
</evidence>
<keyword evidence="11" id="KW-1185">Reference proteome</keyword>
<evidence type="ECO:0000313" key="10">
    <source>
        <dbReference type="EMBL" id="OAD72278.1"/>
    </source>
</evidence>
<evidence type="ECO:0000313" key="11">
    <source>
        <dbReference type="Proteomes" id="UP000077315"/>
    </source>
</evidence>
<dbReference type="Gene3D" id="3.40.640.10">
    <property type="entry name" value="Type I PLP-dependent aspartate aminotransferase-like (Major domain)"/>
    <property type="match status" value="1"/>
</dbReference>
<dbReference type="GeneID" id="28989947"/>
<dbReference type="InParanoid" id="A0A162N977"/>
<dbReference type="GO" id="GO:0030170">
    <property type="term" value="F:pyridoxal phosphate binding"/>
    <property type="evidence" value="ECO:0007669"/>
    <property type="project" value="InterPro"/>
</dbReference>
<dbReference type="RefSeq" id="XP_018290318.1">
    <property type="nucleotide sequence ID" value="XM_018429041.1"/>
</dbReference>
<comment type="miscellaneous">
    <text evidence="8">In eukaryotes there are cytoplasmic, mitochondrial and chloroplastic isozymes.</text>
</comment>
<evidence type="ECO:0000256" key="5">
    <source>
        <dbReference type="ARBA" id="ARBA00022679"/>
    </source>
</evidence>
<dbReference type="GO" id="GO:0006533">
    <property type="term" value="P:L-aspartate catabolic process"/>
    <property type="evidence" value="ECO:0007669"/>
    <property type="project" value="TreeGrafter"/>
</dbReference>
<dbReference type="GO" id="GO:0005739">
    <property type="term" value="C:mitochondrion"/>
    <property type="evidence" value="ECO:0007669"/>
    <property type="project" value="TreeGrafter"/>
</dbReference>
<dbReference type="FunFam" id="3.40.640.10:FF:000026">
    <property type="entry name" value="Aspartate aminotransferase"/>
    <property type="match status" value="1"/>
</dbReference>
<evidence type="ECO:0000256" key="6">
    <source>
        <dbReference type="ARBA" id="ARBA00022898"/>
    </source>
</evidence>
<comment type="cofactor">
    <cofactor evidence="1">
        <name>pyridoxal 5'-phosphate</name>
        <dbReference type="ChEBI" id="CHEBI:597326"/>
    </cofactor>
</comment>
<dbReference type="Pfam" id="PF00155">
    <property type="entry name" value="Aminotran_1_2"/>
    <property type="match status" value="1"/>
</dbReference>
<accession>A0A162N977</accession>
<comment type="subunit">
    <text evidence="3 8">Homodimer.</text>
</comment>
<dbReference type="NCBIfam" id="NF006719">
    <property type="entry name" value="PRK09257.1"/>
    <property type="match status" value="1"/>
</dbReference>
<sequence>MLSAITRANVKPTRLAQRALVSTWTNVPQGPPDAILGVTEAFKKNTNVKKMNLGVGAYRDDAGKPYVLSSVKKAEHKLINSNMDKEYAGIMGLPDFTAAAGRLAYGDNSPAITENKLAITQSISGTGALRIGAAFLSKFYPHSKNILVPNPTWGNHIPIMEHSGLTLEKYSYFDKQTNGLNIDGMLEDFHKAPKNTILLLHACAHNPTGVDPTPAQWDEISKVVKERDHFVFFDMAYQGFASGDCNRDAYALRKFVDEGHSVVLAQSFAKNMGLYGERVGSFSVVCADQEERARVESQLKIIIRPMYSNPPIHGARLVSTVLNTPELKEEWLGEVKVMADRIITMRNKLRGHLENDFGSKKNWNHITNQIGMFCYSGMTPEQVDKIKEDWHIYLTRDGRISMAGISSDNVKYLAEAIHDVTKD</sequence>
<dbReference type="InterPro" id="IPR004839">
    <property type="entry name" value="Aminotransferase_I/II_large"/>
</dbReference>
<dbReference type="PRINTS" id="PR00799">
    <property type="entry name" value="TRANSAMINASE"/>
</dbReference>
<keyword evidence="5 8" id="KW-0808">Transferase</keyword>
<dbReference type="PANTHER" id="PTHR11879">
    <property type="entry name" value="ASPARTATE AMINOTRANSFERASE"/>
    <property type="match status" value="1"/>
</dbReference>
<dbReference type="InterPro" id="IPR000796">
    <property type="entry name" value="Asp_trans"/>
</dbReference>
<dbReference type="InterPro" id="IPR004838">
    <property type="entry name" value="NHTrfase_class1_PyrdxlP-BS"/>
</dbReference>
<dbReference type="EMBL" id="KV440983">
    <property type="protein sequence ID" value="OAD72278.1"/>
    <property type="molecule type" value="Genomic_DNA"/>
</dbReference>
<dbReference type="FunCoup" id="A0A162N977">
    <property type="interactions" value="679"/>
</dbReference>
<dbReference type="STRING" id="763407.A0A162N977"/>
<evidence type="ECO:0000259" key="9">
    <source>
        <dbReference type="Pfam" id="PF00155"/>
    </source>
</evidence>
<name>A0A162N977_PHYB8</name>
<keyword evidence="6" id="KW-0663">Pyridoxal phosphate</keyword>
<dbReference type="FunFam" id="3.90.1150.10:FF:000001">
    <property type="entry name" value="Aspartate aminotransferase"/>
    <property type="match status" value="1"/>
</dbReference>
<comment type="catalytic activity">
    <reaction evidence="7 8">
        <text>L-aspartate + 2-oxoglutarate = oxaloacetate + L-glutamate</text>
        <dbReference type="Rhea" id="RHEA:21824"/>
        <dbReference type="ChEBI" id="CHEBI:16452"/>
        <dbReference type="ChEBI" id="CHEBI:16810"/>
        <dbReference type="ChEBI" id="CHEBI:29985"/>
        <dbReference type="ChEBI" id="CHEBI:29991"/>
        <dbReference type="EC" id="2.6.1.1"/>
    </reaction>
</comment>
<keyword evidence="4 8" id="KW-0032">Aminotransferase</keyword>
<dbReference type="GO" id="GO:0004069">
    <property type="term" value="F:L-aspartate:2-oxoglutarate aminotransferase activity"/>
    <property type="evidence" value="ECO:0007669"/>
    <property type="project" value="UniProtKB-EC"/>
</dbReference>
<dbReference type="OrthoDB" id="6752799at2759"/>
<reference evidence="11" key="1">
    <citation type="submission" date="2015-06" db="EMBL/GenBank/DDBJ databases">
        <title>Expansion of signal transduction pathways in fungi by whole-genome duplication.</title>
        <authorList>
            <consortium name="DOE Joint Genome Institute"/>
            <person name="Corrochano L.M."/>
            <person name="Kuo A."/>
            <person name="Marcet-Houben M."/>
            <person name="Polaino S."/>
            <person name="Salamov A."/>
            <person name="Villalobos J.M."/>
            <person name="Alvarez M.I."/>
            <person name="Avalos J."/>
            <person name="Benito E.P."/>
            <person name="Benoit I."/>
            <person name="Burger G."/>
            <person name="Camino L.P."/>
            <person name="Canovas D."/>
            <person name="Cerda-Olmedo E."/>
            <person name="Cheng J.-F."/>
            <person name="Dominguez A."/>
            <person name="Elias M."/>
            <person name="Eslava A.P."/>
            <person name="Glaser F."/>
            <person name="Grimwood J."/>
            <person name="Gutierrez G."/>
            <person name="Heitman J."/>
            <person name="Henrissat B."/>
            <person name="Iturriaga E.A."/>
            <person name="Lang B.F."/>
            <person name="Lavin J.L."/>
            <person name="Lee S."/>
            <person name="Li W."/>
            <person name="Lindquist E."/>
            <person name="Lopez-Garcia S."/>
            <person name="Luque E.M."/>
            <person name="Marcos A.T."/>
            <person name="Martin J."/>
            <person name="McCluskey K."/>
            <person name="Medina H.R."/>
            <person name="Miralles-Duran A."/>
            <person name="Miyazaki A."/>
            <person name="Munoz-Torres E."/>
            <person name="Oguiza J.A."/>
            <person name="Ohm R."/>
            <person name="Olmedo M."/>
            <person name="Orejas M."/>
            <person name="Ortiz-Castellanos L."/>
            <person name="Pisabarro A.G."/>
            <person name="Rodriguez-Romero J."/>
            <person name="Ruiz-Herrera J."/>
            <person name="Ruiz-Vazquez R."/>
            <person name="Sanz C."/>
            <person name="Schackwitz W."/>
            <person name="Schmutz J."/>
            <person name="Shahriari M."/>
            <person name="Shelest E."/>
            <person name="Silva-Franco F."/>
            <person name="Soanes D."/>
            <person name="Syed K."/>
            <person name="Tagua V.G."/>
            <person name="Talbot N.J."/>
            <person name="Thon M."/>
            <person name="De vries R.P."/>
            <person name="Wiebenga A."/>
            <person name="Yadav J.S."/>
            <person name="Braun E.L."/>
            <person name="Baker S."/>
            <person name="Garre V."/>
            <person name="Horwitz B."/>
            <person name="Torres-Martinez S."/>
            <person name="Idnurm A."/>
            <person name="Herrera-Estrella A."/>
            <person name="Gabaldon T."/>
            <person name="Grigoriev I.V."/>
        </authorList>
    </citation>
    <scope>NUCLEOTIDE SEQUENCE [LARGE SCALE GENOMIC DNA]</scope>
    <source>
        <strain evidence="11">NRRL 1555(-)</strain>
    </source>
</reference>
<dbReference type="InterPro" id="IPR015422">
    <property type="entry name" value="PyrdxlP-dep_Trfase_small"/>
</dbReference>
<dbReference type="Gene3D" id="3.90.1150.10">
    <property type="entry name" value="Aspartate Aminotransferase, domain 1"/>
    <property type="match status" value="1"/>
</dbReference>
<gene>
    <name evidence="10" type="ORF">PHYBLDRAFT_125429</name>
</gene>
<evidence type="ECO:0000256" key="8">
    <source>
        <dbReference type="RuleBase" id="RU000480"/>
    </source>
</evidence>
<organism evidence="10 11">
    <name type="scientific">Phycomyces blakesleeanus (strain ATCC 8743b / DSM 1359 / FGSC 10004 / NBRC 33097 / NRRL 1555)</name>
    <dbReference type="NCBI Taxonomy" id="763407"/>
    <lineage>
        <taxon>Eukaryota</taxon>
        <taxon>Fungi</taxon>
        <taxon>Fungi incertae sedis</taxon>
        <taxon>Mucoromycota</taxon>
        <taxon>Mucoromycotina</taxon>
        <taxon>Mucoromycetes</taxon>
        <taxon>Mucorales</taxon>
        <taxon>Phycomycetaceae</taxon>
        <taxon>Phycomyces</taxon>
    </lineage>
</organism>